<evidence type="ECO:0000313" key="1">
    <source>
        <dbReference type="EMBL" id="CEF76189.1"/>
    </source>
</evidence>
<dbReference type="EnsemblFungi" id="CEF76189">
    <property type="protein sequence ID" value="CEF76189"/>
    <property type="gene ID" value="FGRRES_20106"/>
</dbReference>
<name>A0A098DB62_GIBZE</name>
<accession>A0A0E0RY64</accession>
<dbReference type="Proteomes" id="UP000070720">
    <property type="component" value="Chromosome 1"/>
</dbReference>
<dbReference type="AlphaFoldDB" id="A0A098DB62"/>
<organism evidence="1 3">
    <name type="scientific">Gibberella zeae (strain ATCC MYA-4620 / CBS 123657 / FGSC 9075 / NRRL 31084 / PH-1)</name>
    <name type="common">Wheat head blight fungus</name>
    <name type="synonym">Fusarium graminearum</name>
    <dbReference type="NCBI Taxonomy" id="229533"/>
    <lineage>
        <taxon>Eukaryota</taxon>
        <taxon>Fungi</taxon>
        <taxon>Dikarya</taxon>
        <taxon>Ascomycota</taxon>
        <taxon>Pezizomycotina</taxon>
        <taxon>Sordariomycetes</taxon>
        <taxon>Hypocreomycetidae</taxon>
        <taxon>Hypocreales</taxon>
        <taxon>Nectriaceae</taxon>
        <taxon>Fusarium</taxon>
    </lineage>
</organism>
<keyword evidence="3" id="KW-1185">Reference proteome</keyword>
<dbReference type="VEuPathDB" id="FungiDB:FGRAMPH1_01G08773"/>
<reference evidence="2" key="4">
    <citation type="submission" date="2017-01" db="UniProtKB">
        <authorList>
            <consortium name="EnsemblFungi"/>
        </authorList>
    </citation>
    <scope>IDENTIFICATION</scope>
    <source>
        <strain evidence="2">PH-1 / ATCC MYA-4620 / FGSC 9075 / NRRL 31084</strain>
    </source>
</reference>
<evidence type="ECO:0000313" key="3">
    <source>
        <dbReference type="Proteomes" id="UP000070720"/>
    </source>
</evidence>
<reference evidence="1 3" key="3">
    <citation type="journal article" date="2015" name="BMC Genomics">
        <title>The completed genome sequence of the pathogenic ascomycete fungus Fusarium graminearum.</title>
        <authorList>
            <person name="King R."/>
            <person name="Urban M."/>
            <person name="Hammond-Kosack M.C."/>
            <person name="Hassani-Pak K."/>
            <person name="Hammond-Kosack K.E."/>
        </authorList>
    </citation>
    <scope>NUCLEOTIDE SEQUENCE [LARGE SCALE GENOMIC DNA]</scope>
    <source>
        <strain evidence="3">ATCC MYA-4620 / CBS 123657 / FGSC 9075 / NRRL 31084 / PH-1</strain>
        <strain evidence="1">PH-1</strain>
    </source>
</reference>
<dbReference type="InParanoid" id="A0A098DB62"/>
<sequence length="44" mass="4824">MCAGNVVIERLLDSDAILVDKSDRTLVSATKDSRRQEDKSMGSI</sequence>
<reference evidence="2 3" key="2">
    <citation type="journal article" date="2010" name="Nature">
        <title>Comparative genomics reveals mobile pathogenicity chromosomes in Fusarium.</title>
        <authorList>
            <person name="Ma L.J."/>
            <person name="van der Does H.C."/>
            <person name="Borkovich K.A."/>
            <person name="Coleman J.J."/>
            <person name="Daboussi M.J."/>
            <person name="Di Pietro A."/>
            <person name="Dufresne M."/>
            <person name="Freitag M."/>
            <person name="Grabherr M."/>
            <person name="Henrissat B."/>
            <person name="Houterman P.M."/>
            <person name="Kang S."/>
            <person name="Shim W.B."/>
            <person name="Woloshuk C."/>
            <person name="Xie X."/>
            <person name="Xu J.R."/>
            <person name="Antoniw J."/>
            <person name="Baker S.E."/>
            <person name="Bluhm B.H."/>
            <person name="Breakspear A."/>
            <person name="Brown D.W."/>
            <person name="Butchko R.A."/>
            <person name="Chapman S."/>
            <person name="Coulson R."/>
            <person name="Coutinho P.M."/>
            <person name="Danchin E.G."/>
            <person name="Diener A."/>
            <person name="Gale L.R."/>
            <person name="Gardiner D.M."/>
            <person name="Goff S."/>
            <person name="Hammond-Kosack K.E."/>
            <person name="Hilburn K."/>
            <person name="Hua-Van A."/>
            <person name="Jonkers W."/>
            <person name="Kazan K."/>
            <person name="Kodira C.D."/>
            <person name="Koehrsen M."/>
            <person name="Kumar L."/>
            <person name="Lee Y.H."/>
            <person name="Li L."/>
            <person name="Manners J.M."/>
            <person name="Miranda-Saavedra D."/>
            <person name="Mukherjee M."/>
            <person name="Park G."/>
            <person name="Park J."/>
            <person name="Park S.Y."/>
            <person name="Proctor R.H."/>
            <person name="Regev A."/>
            <person name="Ruiz-Roldan M.C."/>
            <person name="Sain D."/>
            <person name="Sakthikumar S."/>
            <person name="Sykes S."/>
            <person name="Schwartz D.C."/>
            <person name="Turgeon B.G."/>
            <person name="Wapinski I."/>
            <person name="Yoder O."/>
            <person name="Young S."/>
            <person name="Zeng Q."/>
            <person name="Zhou S."/>
            <person name="Galagan J."/>
            <person name="Cuomo C.A."/>
            <person name="Kistler H.C."/>
            <person name="Rep M."/>
        </authorList>
    </citation>
    <scope>GENOME REANNOTATION</scope>
    <source>
        <strain evidence="3">ATCC MYA-4620 / CBS 123657 / FGSC 9075 / NRRL 31084 / PH-1</strain>
        <strain evidence="2">PH-1 / ATCC MYA-4620 / FGSC 9075 / NRRL 31084</strain>
    </source>
</reference>
<accession>A0A098DB62</accession>
<reference evidence="2 3" key="1">
    <citation type="journal article" date="2007" name="Science">
        <title>The Fusarium graminearum genome reveals a link between localized polymorphism and pathogen specialization.</title>
        <authorList>
            <person name="Cuomo C.A."/>
            <person name="Gueldener U."/>
            <person name="Xu J.-R."/>
            <person name="Trail F."/>
            <person name="Turgeon B.G."/>
            <person name="Di Pietro A."/>
            <person name="Walton J.D."/>
            <person name="Ma L.-J."/>
            <person name="Baker S.E."/>
            <person name="Rep M."/>
            <person name="Adam G."/>
            <person name="Antoniw J."/>
            <person name="Baldwin T."/>
            <person name="Calvo S.E."/>
            <person name="Chang Y.-L."/>
            <person name="DeCaprio D."/>
            <person name="Gale L.R."/>
            <person name="Gnerre S."/>
            <person name="Goswami R.S."/>
            <person name="Hammond-Kosack K."/>
            <person name="Harris L.J."/>
            <person name="Hilburn K."/>
            <person name="Kennell J.C."/>
            <person name="Kroken S."/>
            <person name="Magnuson J.K."/>
            <person name="Mannhaupt G."/>
            <person name="Mauceli E.W."/>
            <person name="Mewes H.-W."/>
            <person name="Mitterbauer R."/>
            <person name="Muehlbauer G."/>
            <person name="Muensterkoetter M."/>
            <person name="Nelson D."/>
            <person name="O'Donnell K."/>
            <person name="Ouellet T."/>
            <person name="Qi W."/>
            <person name="Quesneville H."/>
            <person name="Roncero M.I.G."/>
            <person name="Seong K.-Y."/>
            <person name="Tetko I.V."/>
            <person name="Urban M."/>
            <person name="Waalwijk C."/>
            <person name="Ward T.J."/>
            <person name="Yao J."/>
            <person name="Birren B.W."/>
            <person name="Kistler H.C."/>
        </authorList>
    </citation>
    <scope>NUCLEOTIDE SEQUENCE [LARGE SCALE GENOMIC DNA]</scope>
    <source>
        <strain evidence="3">ATCC MYA-4620 / CBS 123657 / FGSC 9075 / NRRL 31084 / PH-1</strain>
        <strain evidence="2">PH-1 / ATCC MYA-4620 / FGSC 9075 / NRRL 31084</strain>
    </source>
</reference>
<protein>
    <submittedName>
        <fullName evidence="1">Chromosome 1, complete genome</fullName>
    </submittedName>
</protein>
<evidence type="ECO:0000313" key="2">
    <source>
        <dbReference type="EnsemblFungi" id="CEF76189"/>
    </source>
</evidence>
<dbReference type="EMBL" id="HG970332">
    <property type="protein sequence ID" value="CEF76189.1"/>
    <property type="molecule type" value="Genomic_DNA"/>
</dbReference>
<gene>
    <name evidence="1" type="ORF">FGRAMPH1_01T08773</name>
</gene>
<proteinExistence type="predicted"/>